<dbReference type="PANTHER" id="PTHR48041">
    <property type="entry name" value="ABC TRANSPORTER G FAMILY MEMBER 28"/>
    <property type="match status" value="1"/>
</dbReference>
<dbReference type="EMBL" id="ML001099">
    <property type="protein sequence ID" value="RKO83560.1"/>
    <property type="molecule type" value="Genomic_DNA"/>
</dbReference>
<evidence type="ECO:0000256" key="1">
    <source>
        <dbReference type="ARBA" id="ARBA00004141"/>
    </source>
</evidence>
<dbReference type="GO" id="GO:0042626">
    <property type="term" value="F:ATPase-coupled transmembrane transporter activity"/>
    <property type="evidence" value="ECO:0007669"/>
    <property type="project" value="TreeGrafter"/>
</dbReference>
<accession>A0A4P9VYZ3</accession>
<evidence type="ECO:0000256" key="6">
    <source>
        <dbReference type="SAM" id="Phobius"/>
    </source>
</evidence>
<reference evidence="8" key="1">
    <citation type="journal article" date="2018" name="Nat. Microbiol.">
        <title>Leveraging single-cell genomics to expand the fungal tree of life.</title>
        <authorList>
            <person name="Ahrendt S.R."/>
            <person name="Quandt C.A."/>
            <person name="Ciobanu D."/>
            <person name="Clum A."/>
            <person name="Salamov A."/>
            <person name="Andreopoulos B."/>
            <person name="Cheng J.F."/>
            <person name="Woyke T."/>
            <person name="Pelin A."/>
            <person name="Henrissat B."/>
            <person name="Reynolds N.K."/>
            <person name="Benny G.L."/>
            <person name="Smith M.E."/>
            <person name="James T.Y."/>
            <person name="Grigoriev I.V."/>
        </authorList>
    </citation>
    <scope>NUCLEOTIDE SEQUENCE [LARGE SCALE GENOMIC DNA]</scope>
</reference>
<dbReference type="PANTHER" id="PTHR48041:SF2">
    <property type="entry name" value="ATP-DEPENDENT PERMEASE-RELATED"/>
    <property type="match status" value="1"/>
</dbReference>
<evidence type="ECO:0000256" key="2">
    <source>
        <dbReference type="ARBA" id="ARBA00022448"/>
    </source>
</evidence>
<evidence type="ECO:0000256" key="3">
    <source>
        <dbReference type="ARBA" id="ARBA00022692"/>
    </source>
</evidence>
<evidence type="ECO:0000313" key="8">
    <source>
        <dbReference type="Proteomes" id="UP000269721"/>
    </source>
</evidence>
<comment type="subcellular location">
    <subcellularLocation>
        <location evidence="1">Membrane</location>
        <topology evidence="1">Multi-pass membrane protein</topology>
    </subcellularLocation>
</comment>
<evidence type="ECO:0000313" key="7">
    <source>
        <dbReference type="EMBL" id="RKO83560.1"/>
    </source>
</evidence>
<gene>
    <name evidence="7" type="ORF">BDK51DRAFT_47863</name>
</gene>
<dbReference type="Gene3D" id="3.40.50.300">
    <property type="entry name" value="P-loop containing nucleotide triphosphate hydrolases"/>
    <property type="match status" value="1"/>
</dbReference>
<feature type="transmembrane region" description="Helical" evidence="6">
    <location>
        <begin position="43"/>
        <end position="63"/>
    </location>
</feature>
<protein>
    <recommendedName>
        <fullName evidence="9">ABC transporter domain-containing protein</fullName>
    </recommendedName>
</protein>
<keyword evidence="2" id="KW-0813">Transport</keyword>
<dbReference type="InterPro" id="IPR027417">
    <property type="entry name" value="P-loop_NTPase"/>
</dbReference>
<dbReference type="Proteomes" id="UP000269721">
    <property type="component" value="Unassembled WGS sequence"/>
</dbReference>
<keyword evidence="3 6" id="KW-0812">Transmembrane</keyword>
<dbReference type="OrthoDB" id="66620at2759"/>
<evidence type="ECO:0000256" key="4">
    <source>
        <dbReference type="ARBA" id="ARBA00022989"/>
    </source>
</evidence>
<keyword evidence="8" id="KW-1185">Reference proteome</keyword>
<proteinExistence type="predicted"/>
<dbReference type="SUPFAM" id="SSF52540">
    <property type="entry name" value="P-loop containing nucleoside triphosphate hydrolases"/>
    <property type="match status" value="1"/>
</dbReference>
<name>A0A4P9VYZ3_9FUNG</name>
<sequence>MAAVSIFFGDPYIFLSCALSGECLHASQVPGYIRPSSPPLSPLTIALMSLGAAALLAATLLTLNWARRNHDRSELADYVPIRDGGFTTDDEDEEGVIRLTSDDRDERRREALMSHHVPCTLAFRDVSYVIEKGAGRAVRGRGWFGARAAAGSEEAGPPVESGAGAPEAFARNRLVVLHGVHGLVGPGQVMAIMGGSGKSTFLDILARRNKSGIVGGEMLVNEKFVGDQEYRSIVGIKLLATLIARRSSRPAILLVVAREPIREINRCTIGLTEQATGITAAGKISS</sequence>
<keyword evidence="4 6" id="KW-1133">Transmembrane helix</keyword>
<evidence type="ECO:0008006" key="9">
    <source>
        <dbReference type="Google" id="ProtNLM"/>
    </source>
</evidence>
<organism evidence="7 8">
    <name type="scientific">Blyttiomyces helicus</name>
    <dbReference type="NCBI Taxonomy" id="388810"/>
    <lineage>
        <taxon>Eukaryota</taxon>
        <taxon>Fungi</taxon>
        <taxon>Fungi incertae sedis</taxon>
        <taxon>Chytridiomycota</taxon>
        <taxon>Chytridiomycota incertae sedis</taxon>
        <taxon>Chytridiomycetes</taxon>
        <taxon>Chytridiomycetes incertae sedis</taxon>
        <taxon>Blyttiomyces</taxon>
    </lineage>
</organism>
<dbReference type="AlphaFoldDB" id="A0A4P9VYZ3"/>
<keyword evidence="5 6" id="KW-0472">Membrane</keyword>
<evidence type="ECO:0000256" key="5">
    <source>
        <dbReference type="ARBA" id="ARBA00023136"/>
    </source>
</evidence>
<dbReference type="InterPro" id="IPR050352">
    <property type="entry name" value="ABCG_transporters"/>
</dbReference>
<dbReference type="GO" id="GO:0016020">
    <property type="term" value="C:membrane"/>
    <property type="evidence" value="ECO:0007669"/>
    <property type="project" value="UniProtKB-SubCell"/>
</dbReference>